<proteinExistence type="predicted"/>
<gene>
    <name evidence="1" type="ORF">FHS03_005595</name>
</gene>
<accession>A0A7W5FX17</accession>
<evidence type="ECO:0000313" key="2">
    <source>
        <dbReference type="Proteomes" id="UP000541535"/>
    </source>
</evidence>
<dbReference type="AlphaFoldDB" id="A0A7W5FX17"/>
<name>A0A7W5FX17_9BURK</name>
<reference evidence="1 2" key="1">
    <citation type="submission" date="2020-08" db="EMBL/GenBank/DDBJ databases">
        <title>Genomic Encyclopedia of Type Strains, Phase III (KMG-III): the genomes of soil and plant-associated and newly described type strains.</title>
        <authorList>
            <person name="Whitman W."/>
        </authorList>
    </citation>
    <scope>NUCLEOTIDE SEQUENCE [LARGE SCALE GENOMIC DNA]</scope>
    <source>
        <strain evidence="1 2">CECT 8897</strain>
    </source>
</reference>
<sequence length="68" mass="7480">MDKHYYEWRKIGVERAARALANSGMLFDLPTSFGNGAAVYRTGLETRRGACYLTSNFVKCGLGDTSAN</sequence>
<organism evidence="1 2">
    <name type="scientific">Pseudoduganella violacea</name>
    <dbReference type="NCBI Taxonomy" id="1715466"/>
    <lineage>
        <taxon>Bacteria</taxon>
        <taxon>Pseudomonadati</taxon>
        <taxon>Pseudomonadota</taxon>
        <taxon>Betaproteobacteria</taxon>
        <taxon>Burkholderiales</taxon>
        <taxon>Oxalobacteraceae</taxon>
        <taxon>Telluria group</taxon>
        <taxon>Pseudoduganella</taxon>
    </lineage>
</organism>
<dbReference type="EMBL" id="JACHXD010000039">
    <property type="protein sequence ID" value="MBB3122494.1"/>
    <property type="molecule type" value="Genomic_DNA"/>
</dbReference>
<dbReference type="Proteomes" id="UP000541535">
    <property type="component" value="Unassembled WGS sequence"/>
</dbReference>
<protein>
    <submittedName>
        <fullName evidence="1">Uncharacterized protein</fullName>
    </submittedName>
</protein>
<evidence type="ECO:0000313" key="1">
    <source>
        <dbReference type="EMBL" id="MBB3122494.1"/>
    </source>
</evidence>
<keyword evidence="2" id="KW-1185">Reference proteome</keyword>
<dbReference type="RefSeq" id="WP_183444151.1">
    <property type="nucleotide sequence ID" value="NZ_JACHXD010000039.1"/>
</dbReference>
<comment type="caution">
    <text evidence="1">The sequence shown here is derived from an EMBL/GenBank/DDBJ whole genome shotgun (WGS) entry which is preliminary data.</text>
</comment>